<dbReference type="Pfam" id="PF00005">
    <property type="entry name" value="ABC_tran"/>
    <property type="match status" value="2"/>
</dbReference>
<evidence type="ECO:0000256" key="5">
    <source>
        <dbReference type="SAM" id="MobiDB-lite"/>
    </source>
</evidence>
<feature type="compositionally biased region" description="Low complexity" evidence="5">
    <location>
        <begin position="1"/>
        <end position="12"/>
    </location>
</feature>
<keyword evidence="4 7" id="KW-0067">ATP-binding</keyword>
<evidence type="ECO:0000313" key="8">
    <source>
        <dbReference type="Proteomes" id="UP000273140"/>
    </source>
</evidence>
<dbReference type="CDD" id="cd03257">
    <property type="entry name" value="ABC_NikE_OppD_transporters"/>
    <property type="match status" value="2"/>
</dbReference>
<dbReference type="GO" id="GO:0005524">
    <property type="term" value="F:ATP binding"/>
    <property type="evidence" value="ECO:0007669"/>
    <property type="project" value="UniProtKB-KW"/>
</dbReference>
<keyword evidence="2" id="KW-0813">Transport</keyword>
<feature type="region of interest" description="Disordered" evidence="5">
    <location>
        <begin position="1"/>
        <end position="58"/>
    </location>
</feature>
<dbReference type="GO" id="GO:0055085">
    <property type="term" value="P:transmembrane transport"/>
    <property type="evidence" value="ECO:0007669"/>
    <property type="project" value="UniProtKB-ARBA"/>
</dbReference>
<dbReference type="InterPro" id="IPR027417">
    <property type="entry name" value="P-loop_NTPase"/>
</dbReference>
<evidence type="ECO:0000256" key="1">
    <source>
        <dbReference type="ARBA" id="ARBA00005417"/>
    </source>
</evidence>
<dbReference type="Pfam" id="PF08352">
    <property type="entry name" value="oligo_HPY"/>
    <property type="match status" value="1"/>
</dbReference>
<feature type="region of interest" description="Disordered" evidence="5">
    <location>
        <begin position="71"/>
        <end position="90"/>
    </location>
</feature>
<dbReference type="Gene3D" id="3.40.50.300">
    <property type="entry name" value="P-loop containing nucleotide triphosphate hydrolases"/>
    <property type="match status" value="2"/>
</dbReference>
<dbReference type="PANTHER" id="PTHR43776">
    <property type="entry name" value="TRANSPORT ATP-BINDING PROTEIN"/>
    <property type="match status" value="1"/>
</dbReference>
<dbReference type="NCBIfam" id="NF007739">
    <property type="entry name" value="PRK10419.1"/>
    <property type="match status" value="2"/>
</dbReference>
<gene>
    <name evidence="7" type="ORF">ALQ07_04327</name>
</gene>
<accession>A0A3M4LBC8</accession>
<dbReference type="SUPFAM" id="SSF52540">
    <property type="entry name" value="P-loop containing nucleoside triphosphate hydrolases"/>
    <property type="match status" value="2"/>
</dbReference>
<proteinExistence type="inferred from homology"/>
<evidence type="ECO:0000256" key="3">
    <source>
        <dbReference type="ARBA" id="ARBA00022741"/>
    </source>
</evidence>
<dbReference type="GO" id="GO:0015833">
    <property type="term" value="P:peptide transport"/>
    <property type="evidence" value="ECO:0007669"/>
    <property type="project" value="InterPro"/>
</dbReference>
<keyword evidence="3" id="KW-0547">Nucleotide-binding</keyword>
<protein>
    <submittedName>
        <fullName evidence="7">Nickel ABC transporter, ATP-binding protein</fullName>
    </submittedName>
</protein>
<feature type="domain" description="ABC transporter" evidence="6">
    <location>
        <begin position="439"/>
        <end position="687"/>
    </location>
</feature>
<comment type="caution">
    <text evidence="7">The sequence shown here is derived from an EMBL/GenBank/DDBJ whole genome shotgun (WGS) entry which is preliminary data.</text>
</comment>
<dbReference type="InterPro" id="IPR013563">
    <property type="entry name" value="Oligopep_ABC_C"/>
</dbReference>
<evidence type="ECO:0000313" key="7">
    <source>
        <dbReference type="EMBL" id="RMQ38780.1"/>
    </source>
</evidence>
<evidence type="ECO:0000259" key="6">
    <source>
        <dbReference type="PROSITE" id="PS50893"/>
    </source>
</evidence>
<dbReference type="FunFam" id="3.40.50.300:FF:001779">
    <property type="entry name" value="Nickel ABC transporter, ATP-binding protein"/>
    <property type="match status" value="1"/>
</dbReference>
<evidence type="ECO:0000256" key="2">
    <source>
        <dbReference type="ARBA" id="ARBA00022448"/>
    </source>
</evidence>
<dbReference type="InterPro" id="IPR050319">
    <property type="entry name" value="ABC_transp_ATP-bind"/>
</dbReference>
<dbReference type="InterPro" id="IPR017871">
    <property type="entry name" value="ABC_transporter-like_CS"/>
</dbReference>
<dbReference type="PROSITE" id="PS00211">
    <property type="entry name" value="ABC_TRANSPORTER_1"/>
    <property type="match status" value="2"/>
</dbReference>
<dbReference type="SMART" id="SM00382">
    <property type="entry name" value="AAA"/>
    <property type="match status" value="2"/>
</dbReference>
<dbReference type="InterPro" id="IPR003439">
    <property type="entry name" value="ABC_transporter-like_ATP-bd"/>
</dbReference>
<reference evidence="7 8" key="1">
    <citation type="submission" date="2018-08" db="EMBL/GenBank/DDBJ databases">
        <title>Recombination of ecologically and evolutionarily significant loci maintains genetic cohesion in the Pseudomonas syringae species complex.</title>
        <authorList>
            <person name="Dillon M."/>
            <person name="Thakur S."/>
            <person name="Almeida R.N.D."/>
            <person name="Weir B.S."/>
            <person name="Guttman D.S."/>
        </authorList>
    </citation>
    <scope>NUCLEOTIDE SEQUENCE [LARGE SCALE GENOMIC DNA]</scope>
    <source>
        <strain evidence="7 8">ICMP 19074</strain>
    </source>
</reference>
<dbReference type="InterPro" id="IPR003593">
    <property type="entry name" value="AAA+_ATPase"/>
</dbReference>
<dbReference type="AlphaFoldDB" id="A0A3M4LBC8"/>
<comment type="similarity">
    <text evidence="1">Belongs to the ABC transporter superfamily.</text>
</comment>
<name>A0A3M4LBC8_PSESF</name>
<dbReference type="EMBL" id="RBRB01000016">
    <property type="protein sequence ID" value="RMQ38780.1"/>
    <property type="molecule type" value="Genomic_DNA"/>
</dbReference>
<dbReference type="PANTHER" id="PTHR43776:SF7">
    <property type="entry name" value="D,D-DIPEPTIDE TRANSPORT ATP-BINDING PROTEIN DDPF-RELATED"/>
    <property type="match status" value="1"/>
</dbReference>
<feature type="domain" description="ABC transporter" evidence="6">
    <location>
        <begin position="165"/>
        <end position="413"/>
    </location>
</feature>
<dbReference type="GO" id="GO:0016887">
    <property type="term" value="F:ATP hydrolysis activity"/>
    <property type="evidence" value="ECO:0007669"/>
    <property type="project" value="InterPro"/>
</dbReference>
<organism evidence="7 8">
    <name type="scientific">Pseudomonas syringae pv. actinidiae</name>
    <dbReference type="NCBI Taxonomy" id="103796"/>
    <lineage>
        <taxon>Bacteria</taxon>
        <taxon>Pseudomonadati</taxon>
        <taxon>Pseudomonadota</taxon>
        <taxon>Gammaproteobacteria</taxon>
        <taxon>Pseudomonadales</taxon>
        <taxon>Pseudomonadaceae</taxon>
        <taxon>Pseudomonas</taxon>
        <taxon>Pseudomonas syringae</taxon>
    </lineage>
</organism>
<dbReference type="NCBIfam" id="NF008453">
    <property type="entry name" value="PRK11308.1"/>
    <property type="match status" value="2"/>
</dbReference>
<sequence>MAGAARPAAGAGDCHRHRFRHPSGGYRGGRGDHSGFRPHHPRRGAAGQDTAVCGSGAAGRRQLDPHLAAAHSAQRLGPGGGARYAGLRRGDSGHCRAELSRLRRRAASRRMGHADRQRPSLSDDSTLGIAAAWPVSGRRCVQLQPHRPHSGRGSTMTDSPPLIDIRQLSVAYRFDGQINQAVRSVSFQVASGETVAIVGESGSGKSTLANAILGLLPDNARITGGELQVDGHDLSHASEREKRRVRGSVIGLVPQDPMVSLNPTLRIGRQIAEALILANGRRCPAVDADVLELLQQVGLDKPVLRARQYPHELSGGMRQRVLIAIALAGNPRLIIADEPTSALDVTVQRKILDHLQRLVAERGISLLIITHDLGVAADRADRVLVMKSGELVEQGAPQHILINPAHAYTRALIAAAPAFGQRKSPAAPRAVSSNDTPLLTLSNIGKTYRLPYVKGEDADFQALQDVNFKVYPGQTLAIVGESGSGKSTALRIALGLEKPTCGRVLLEGRDVTDLGWREFRPLRRRIQLVQQNPFAALDPRFTLFESIVEPLVSFGLLKGRELEQAARQLIERVHLPVAYLDRLPRELSGGQRQRVAIARALALKPDLLLLDEPVSALDVSVQAQILDLLAELQAESGIAYVLVSHDLAVVASVAHQVLVLKQGKTIEQGLASDVFERPEAAYTQELIAAIPGRRLELQAAAQQYKQLANR</sequence>
<dbReference type="Proteomes" id="UP000273140">
    <property type="component" value="Unassembled WGS sequence"/>
</dbReference>
<evidence type="ECO:0000256" key="4">
    <source>
        <dbReference type="ARBA" id="ARBA00022840"/>
    </source>
</evidence>
<dbReference type="PROSITE" id="PS50893">
    <property type="entry name" value="ABC_TRANSPORTER_2"/>
    <property type="match status" value="2"/>
</dbReference>